<dbReference type="GeneID" id="30068685"/>
<dbReference type="OrthoDB" id="2112446at2759"/>
<dbReference type="EMBL" id="CM000586">
    <property type="protein sequence ID" value="EWG52386.1"/>
    <property type="molecule type" value="Genomic_DNA"/>
</dbReference>
<dbReference type="PANTHER" id="PTHR39603:SF1">
    <property type="entry name" value="CYANOVIRIN-N DOMAIN-CONTAINING PROTEIN"/>
    <property type="match status" value="1"/>
</dbReference>
<dbReference type="VEuPathDB" id="FungiDB:FVEG_11151"/>
<dbReference type="KEGG" id="fvr:FVEG_11151"/>
<evidence type="ECO:0008006" key="3">
    <source>
        <dbReference type="Google" id="ProtNLM"/>
    </source>
</evidence>
<dbReference type="RefSeq" id="XP_018758577.1">
    <property type="nucleotide sequence ID" value="XM_018900318.1"/>
</dbReference>
<dbReference type="Proteomes" id="UP000009096">
    <property type="component" value="Chromosome 9"/>
</dbReference>
<keyword evidence="2" id="KW-1185">Reference proteome</keyword>
<accession>W7MMU6</accession>
<organism evidence="1 2">
    <name type="scientific">Gibberella moniliformis (strain M3125 / FGSC 7600)</name>
    <name type="common">Maize ear and stalk rot fungus</name>
    <name type="synonym">Fusarium verticillioides</name>
    <dbReference type="NCBI Taxonomy" id="334819"/>
    <lineage>
        <taxon>Eukaryota</taxon>
        <taxon>Fungi</taxon>
        <taxon>Dikarya</taxon>
        <taxon>Ascomycota</taxon>
        <taxon>Pezizomycotina</taxon>
        <taxon>Sordariomycetes</taxon>
        <taxon>Hypocreomycetidae</taxon>
        <taxon>Hypocreales</taxon>
        <taxon>Nectriaceae</taxon>
        <taxon>Fusarium</taxon>
        <taxon>Fusarium fujikuroi species complex</taxon>
    </lineage>
</organism>
<dbReference type="AlphaFoldDB" id="W7MMU6"/>
<dbReference type="eggNOG" id="ENOG502SVG0">
    <property type="taxonomic scope" value="Eukaryota"/>
</dbReference>
<dbReference type="EMBL" id="DS022257">
    <property type="protein sequence ID" value="EWG52386.1"/>
    <property type="molecule type" value="Genomic_DNA"/>
</dbReference>
<evidence type="ECO:0000313" key="2">
    <source>
        <dbReference type="Proteomes" id="UP000009096"/>
    </source>
</evidence>
<dbReference type="PANTHER" id="PTHR39603">
    <property type="entry name" value="CYANOVIRIN-N DOMAIN-CONTAINING PROTEIN"/>
    <property type="match status" value="1"/>
</dbReference>
<gene>
    <name evidence="1" type="ORF">FVEG_11151</name>
</gene>
<reference evidence="1 2" key="1">
    <citation type="journal article" date="2010" name="Nature">
        <title>Comparative genomics reveals mobile pathogenicity chromosomes in Fusarium.</title>
        <authorList>
            <person name="Ma L.J."/>
            <person name="van der Does H.C."/>
            <person name="Borkovich K.A."/>
            <person name="Coleman J.J."/>
            <person name="Daboussi M.J."/>
            <person name="Di Pietro A."/>
            <person name="Dufresne M."/>
            <person name="Freitag M."/>
            <person name="Grabherr M."/>
            <person name="Henrissat B."/>
            <person name="Houterman P.M."/>
            <person name="Kang S."/>
            <person name="Shim W.B."/>
            <person name="Woloshuk C."/>
            <person name="Xie X."/>
            <person name="Xu J.R."/>
            <person name="Antoniw J."/>
            <person name="Baker S.E."/>
            <person name="Bluhm B.H."/>
            <person name="Breakspear A."/>
            <person name="Brown D.W."/>
            <person name="Butchko R.A."/>
            <person name="Chapman S."/>
            <person name="Coulson R."/>
            <person name="Coutinho P.M."/>
            <person name="Danchin E.G."/>
            <person name="Diener A."/>
            <person name="Gale L.R."/>
            <person name="Gardiner D.M."/>
            <person name="Goff S."/>
            <person name="Hammond-Kosack K.E."/>
            <person name="Hilburn K."/>
            <person name="Hua-Van A."/>
            <person name="Jonkers W."/>
            <person name="Kazan K."/>
            <person name="Kodira C.D."/>
            <person name="Koehrsen M."/>
            <person name="Kumar L."/>
            <person name="Lee Y.H."/>
            <person name="Li L."/>
            <person name="Manners J.M."/>
            <person name="Miranda-Saavedra D."/>
            <person name="Mukherjee M."/>
            <person name="Park G."/>
            <person name="Park J."/>
            <person name="Park S.Y."/>
            <person name="Proctor R.H."/>
            <person name="Regev A."/>
            <person name="Ruiz-Roldan M.C."/>
            <person name="Sain D."/>
            <person name="Sakthikumar S."/>
            <person name="Sykes S."/>
            <person name="Schwartz D.C."/>
            <person name="Turgeon B.G."/>
            <person name="Wapinski I."/>
            <person name="Yoder O."/>
            <person name="Young S."/>
            <person name="Zeng Q."/>
            <person name="Zhou S."/>
            <person name="Galagan J."/>
            <person name="Cuomo C.A."/>
            <person name="Kistler H.C."/>
            <person name="Rep M."/>
        </authorList>
    </citation>
    <scope>NUCLEOTIDE SEQUENCE [LARGE SCALE GENOMIC DNA]</scope>
    <source>
        <strain evidence="2">M3125 / FGSC 7600</strain>
    </source>
</reference>
<name>W7MMU6_GIBM7</name>
<dbReference type="STRING" id="334819.W7MMU6"/>
<sequence>MVSFVPQIAAYNFNSNFNLLHNQTAKMVNFITSLAIILTAASSALAAPQPLEARDDTSCMDNLPGNTLANVNEAVECINYLASLGDQACVAGVSGQSFCRRGNTQITGLAVGLNSDQTSSSPCRDVARGAGLVMDRCTRADGKVRGQNPAWGNGHLMVDIRNVPQ</sequence>
<proteinExistence type="predicted"/>
<protein>
    <recommendedName>
        <fullName evidence="3">Ecp2 effector protein domain-containing protein</fullName>
    </recommendedName>
</protein>
<evidence type="ECO:0000313" key="1">
    <source>
        <dbReference type="EMBL" id="EWG52386.1"/>
    </source>
</evidence>